<evidence type="ECO:0000313" key="3">
    <source>
        <dbReference type="Proteomes" id="UP000815677"/>
    </source>
</evidence>
<keyword evidence="3" id="KW-1185">Reference proteome</keyword>
<dbReference type="Proteomes" id="UP000815677">
    <property type="component" value="Unassembled WGS sequence"/>
</dbReference>
<accession>A0ABQ0LT64</accession>
<reference evidence="2" key="1">
    <citation type="submission" date="2014-09" db="EMBL/GenBank/DDBJ databases">
        <title>Genome sequence of the luminous mushroom Mycena chlorophos for searching fungal bioluminescence genes.</title>
        <authorList>
            <person name="Tanaka Y."/>
            <person name="Kasuga D."/>
            <person name="Oba Y."/>
            <person name="Hase S."/>
            <person name="Sato K."/>
            <person name="Oba Y."/>
            <person name="Sakakibara Y."/>
        </authorList>
    </citation>
    <scope>NUCLEOTIDE SEQUENCE</scope>
</reference>
<protein>
    <submittedName>
        <fullName evidence="2">Uncharacterized protein</fullName>
    </submittedName>
</protein>
<gene>
    <name evidence="2" type="ORF">MCHLO_11180</name>
</gene>
<organism evidence="2 3">
    <name type="scientific">Mycena chlorophos</name>
    <name type="common">Agaric fungus</name>
    <name type="synonym">Agaricus chlorophos</name>
    <dbReference type="NCBI Taxonomy" id="658473"/>
    <lineage>
        <taxon>Eukaryota</taxon>
        <taxon>Fungi</taxon>
        <taxon>Dikarya</taxon>
        <taxon>Basidiomycota</taxon>
        <taxon>Agaricomycotina</taxon>
        <taxon>Agaricomycetes</taxon>
        <taxon>Agaricomycetidae</taxon>
        <taxon>Agaricales</taxon>
        <taxon>Marasmiineae</taxon>
        <taxon>Mycenaceae</taxon>
        <taxon>Mycena</taxon>
    </lineage>
</organism>
<feature type="chain" id="PRO_5046303274" evidence="1">
    <location>
        <begin position="34"/>
        <end position="224"/>
    </location>
</feature>
<feature type="signal peptide" evidence="1">
    <location>
        <begin position="1"/>
        <end position="33"/>
    </location>
</feature>
<name>A0ABQ0LT64_MYCCL</name>
<evidence type="ECO:0000256" key="1">
    <source>
        <dbReference type="SAM" id="SignalP"/>
    </source>
</evidence>
<keyword evidence="1" id="KW-0732">Signal</keyword>
<evidence type="ECO:0000313" key="2">
    <source>
        <dbReference type="EMBL" id="GAT54314.1"/>
    </source>
</evidence>
<dbReference type="EMBL" id="DF848616">
    <property type="protein sequence ID" value="GAT54314.1"/>
    <property type="molecule type" value="Genomic_DNA"/>
</dbReference>
<sequence>MGRALARLPPLARFLALRSGVLVLHHLLQASLAPVDPSGHHCGHGRHGFGVQLFTTDDASFVVRSEDVRRKEVFGSLCARLASALDSCQSVSIGTDLGLGPSGGLHLLPSITHLTFFGRNCPAALWELRSDPLLALQPADISNIRPGLDGIYFPDVRHVILRDVDFTARITGSVELEVLIEWLGARRRSGLGIRELCIEKCVFPPTRGKEEGKDWEALLTPAAA</sequence>
<proteinExistence type="predicted"/>